<dbReference type="SUPFAM" id="SSF53335">
    <property type="entry name" value="S-adenosyl-L-methionine-dependent methyltransferases"/>
    <property type="match status" value="1"/>
</dbReference>
<dbReference type="GO" id="GO:0008168">
    <property type="term" value="F:methyltransferase activity"/>
    <property type="evidence" value="ECO:0007669"/>
    <property type="project" value="TreeGrafter"/>
</dbReference>
<comment type="similarity">
    <text evidence="1">Belongs to the MT-A70-like family.</text>
</comment>
<dbReference type="InterPro" id="IPR007757">
    <property type="entry name" value="MT-A70-like"/>
</dbReference>
<gene>
    <name evidence="3" type="ORF">C2857_007519</name>
</gene>
<feature type="region of interest" description="Disordered" evidence="2">
    <location>
        <begin position="211"/>
        <end position="242"/>
    </location>
</feature>
<sequence length="456" mass="50039">MPATQKCFGLSLRRRATNTARDLAGWGVAGKPRRHPSHPSHSTPQHATVGTGLQPRIAEIEMSFYLAFHLAFPRHRPIALSSSTSLQLASPCAETSLMSDPDEWTSATSRSVLFQSEDDTVVLLDIPRSLEEGQVLPGHRPQRRVYSDSPPREAFPTPDPKRSRRRHASSSRSRHGAAAHDWPAQSPAARINDLMTTASVQGALRLLQDTHSGPYHLPRISPPVDQSDGDGDGDGDEDEDPSSIVAVQDATSLQGSVQDLRNTFHDTAPVFRLIVLDPPWPNRSARRRTSKYATASSLAEMRTLLTSIPVAAHLADNGLVAVWITNKAAIPDFLASSTGVFASWGVELAAEWTWLKITAAGEPIYDLASVWRKPWEKMLIAKRIGAPTPPHLKSKVIAAAPDVHSRKPSLRGLFAEVLGNAGYCGLEIFARNLTAGWWSWGDEVLHFQNKLYWTPE</sequence>
<feature type="region of interest" description="Disordered" evidence="2">
    <location>
        <begin position="133"/>
        <end position="187"/>
    </location>
</feature>
<dbReference type="PROSITE" id="PS51143">
    <property type="entry name" value="MT_A70"/>
    <property type="match status" value="1"/>
</dbReference>
<dbReference type="Proteomes" id="UP000594364">
    <property type="component" value="Chromosome 1"/>
</dbReference>
<reference evidence="3 4" key="1">
    <citation type="journal article" date="2018" name="PLoS Genet.">
        <title>Repeat elements organise 3D genome structure and mediate transcription in the filamentous fungus Epichloe festucae.</title>
        <authorList>
            <person name="Winter D.J."/>
            <person name="Ganley A.R.D."/>
            <person name="Young C.A."/>
            <person name="Liachko I."/>
            <person name="Schardl C.L."/>
            <person name="Dupont P.Y."/>
            <person name="Berry D."/>
            <person name="Ram A."/>
            <person name="Scott B."/>
            <person name="Cox M.P."/>
        </authorList>
    </citation>
    <scope>NUCLEOTIDE SEQUENCE [LARGE SCALE GENOMIC DNA]</scope>
    <source>
        <strain evidence="3 4">Fl1</strain>
    </source>
</reference>
<dbReference type="Pfam" id="PF05063">
    <property type="entry name" value="MT-A70"/>
    <property type="match status" value="1"/>
</dbReference>
<proteinExistence type="inferred from homology"/>
<evidence type="ECO:0008006" key="5">
    <source>
        <dbReference type="Google" id="ProtNLM"/>
    </source>
</evidence>
<dbReference type="PANTHER" id="PTHR12829">
    <property type="entry name" value="N6-ADENOSINE-METHYLTRANSFERASE"/>
    <property type="match status" value="1"/>
</dbReference>
<organism evidence="3 4">
    <name type="scientific">Epichloe festucae (strain Fl1)</name>
    <dbReference type="NCBI Taxonomy" id="877507"/>
    <lineage>
        <taxon>Eukaryota</taxon>
        <taxon>Fungi</taxon>
        <taxon>Dikarya</taxon>
        <taxon>Ascomycota</taxon>
        <taxon>Pezizomycotina</taxon>
        <taxon>Sordariomycetes</taxon>
        <taxon>Hypocreomycetidae</taxon>
        <taxon>Hypocreales</taxon>
        <taxon>Clavicipitaceae</taxon>
        <taxon>Epichloe</taxon>
    </lineage>
</organism>
<accession>A0A7S9PTE6</accession>
<feature type="compositionally biased region" description="Basic residues" evidence="2">
    <location>
        <begin position="162"/>
        <end position="177"/>
    </location>
</feature>
<keyword evidence="4" id="KW-1185">Reference proteome</keyword>
<name>A0A7S9PTE6_EPIFF</name>
<dbReference type="EMBL" id="CP031385">
    <property type="protein sequence ID" value="QPG95027.1"/>
    <property type="molecule type" value="Genomic_DNA"/>
</dbReference>
<dbReference type="GO" id="GO:0005634">
    <property type="term" value="C:nucleus"/>
    <property type="evidence" value="ECO:0007669"/>
    <property type="project" value="TreeGrafter"/>
</dbReference>
<dbReference type="PANTHER" id="PTHR12829:SF4">
    <property type="entry name" value="N(6)-ADENINE-SPECIFIC METHYLTRANSFERASE METTL4"/>
    <property type="match status" value="1"/>
</dbReference>
<evidence type="ECO:0000256" key="1">
    <source>
        <dbReference type="PROSITE-ProRule" id="PRU00489"/>
    </source>
</evidence>
<feature type="region of interest" description="Disordered" evidence="2">
    <location>
        <begin position="21"/>
        <end position="49"/>
    </location>
</feature>
<evidence type="ECO:0000313" key="4">
    <source>
        <dbReference type="Proteomes" id="UP000594364"/>
    </source>
</evidence>
<dbReference type="InterPro" id="IPR029063">
    <property type="entry name" value="SAM-dependent_MTases_sf"/>
</dbReference>
<protein>
    <recommendedName>
        <fullName evidence="5">MT-A70 family</fullName>
    </recommendedName>
</protein>
<evidence type="ECO:0000256" key="2">
    <source>
        <dbReference type="SAM" id="MobiDB-lite"/>
    </source>
</evidence>
<dbReference type="AlphaFoldDB" id="A0A7S9PTE6"/>
<feature type="compositionally biased region" description="Acidic residues" evidence="2">
    <location>
        <begin position="227"/>
        <end position="241"/>
    </location>
</feature>
<dbReference type="OrthoDB" id="61116at2759"/>
<evidence type="ECO:0000313" key="3">
    <source>
        <dbReference type="EMBL" id="QPG95027.1"/>
    </source>
</evidence>